<dbReference type="InterPro" id="IPR036866">
    <property type="entry name" value="RibonucZ/Hydroxyglut_hydro"/>
</dbReference>
<sequence>MARGRRGKGKNQAKRFLLAVVALVLAAIYPVQEQLTKETGGTAVSDGSTLEVHYLDIGQGDCTLIRQGDHAMLIDAGNNSKGTKVQAYLENQGINHLDYVIGTHPDADHIGGLDVIIYKFDCDQVWMPDYSKDTRTYDDVIQAVKARDYKVTHPKAGDVYTLGEAEVTVVCPVKDSYGSNANDYSIGVRVQFGENSFLFTGDAEEHSEEDMVASGENLKADVYKAAHHGSRTANTENFIKAIDPRYVVFSCGEGNTYGHPHAEVLDRLRKMGIQIFRTDDQGTVVAVSDGQTIAFNTSPSDNWTPGEPKGK</sequence>
<organism evidence="2 3">
    <name type="scientific">Anaerosacchariphilus hominis</name>
    <dbReference type="NCBI Taxonomy" id="2763017"/>
    <lineage>
        <taxon>Bacteria</taxon>
        <taxon>Bacillati</taxon>
        <taxon>Bacillota</taxon>
        <taxon>Clostridia</taxon>
        <taxon>Lachnospirales</taxon>
        <taxon>Lachnospiraceae</taxon>
        <taxon>Anaerosacchariphilus</taxon>
    </lineage>
</organism>
<dbReference type="PANTHER" id="PTHR30619:SF7">
    <property type="entry name" value="BETA-LACTAMASE DOMAIN PROTEIN"/>
    <property type="match status" value="1"/>
</dbReference>
<dbReference type="InterPro" id="IPR052159">
    <property type="entry name" value="Competence_DNA_uptake"/>
</dbReference>
<proteinExistence type="predicted"/>
<dbReference type="CDD" id="cd07731">
    <property type="entry name" value="ComA-like_MBL-fold"/>
    <property type="match status" value="1"/>
</dbReference>
<dbReference type="SMART" id="SM00849">
    <property type="entry name" value="Lactamase_B"/>
    <property type="match status" value="1"/>
</dbReference>
<evidence type="ECO:0000313" key="3">
    <source>
        <dbReference type="Proteomes" id="UP000649345"/>
    </source>
</evidence>
<reference evidence="2" key="1">
    <citation type="submission" date="2020-08" db="EMBL/GenBank/DDBJ databases">
        <title>Genome public.</title>
        <authorList>
            <person name="Liu C."/>
            <person name="Sun Q."/>
        </authorList>
    </citation>
    <scope>NUCLEOTIDE SEQUENCE</scope>
    <source>
        <strain evidence="2">NSJ-68</strain>
    </source>
</reference>
<protein>
    <submittedName>
        <fullName evidence="2">MBL fold metallo-hydrolase</fullName>
    </submittedName>
</protein>
<name>A0A923LBI8_9FIRM</name>
<dbReference type="InterPro" id="IPR035681">
    <property type="entry name" value="ComA-like_MBL"/>
</dbReference>
<dbReference type="PANTHER" id="PTHR30619">
    <property type="entry name" value="DNA INTERNALIZATION/COMPETENCE PROTEIN COMEC/REC2"/>
    <property type="match status" value="1"/>
</dbReference>
<feature type="domain" description="Metallo-beta-lactamase" evidence="1">
    <location>
        <begin position="59"/>
        <end position="253"/>
    </location>
</feature>
<evidence type="ECO:0000259" key="1">
    <source>
        <dbReference type="SMART" id="SM00849"/>
    </source>
</evidence>
<dbReference type="InterPro" id="IPR001279">
    <property type="entry name" value="Metallo-B-lactamas"/>
</dbReference>
<dbReference type="SUPFAM" id="SSF56281">
    <property type="entry name" value="Metallo-hydrolase/oxidoreductase"/>
    <property type="match status" value="1"/>
</dbReference>
<gene>
    <name evidence="2" type="ORF">H8S44_05110</name>
</gene>
<dbReference type="Gene3D" id="3.60.15.10">
    <property type="entry name" value="Ribonuclease Z/Hydroxyacylglutathione hydrolase-like"/>
    <property type="match status" value="1"/>
</dbReference>
<dbReference type="RefSeq" id="WP_186871565.1">
    <property type="nucleotide sequence ID" value="NZ_JACOOR010000003.1"/>
</dbReference>
<dbReference type="Proteomes" id="UP000649345">
    <property type="component" value="Unassembled WGS sequence"/>
</dbReference>
<dbReference type="EMBL" id="JACOOR010000003">
    <property type="protein sequence ID" value="MBC5659150.1"/>
    <property type="molecule type" value="Genomic_DNA"/>
</dbReference>
<keyword evidence="3" id="KW-1185">Reference proteome</keyword>
<dbReference type="AlphaFoldDB" id="A0A923LBI8"/>
<dbReference type="Pfam" id="PF00753">
    <property type="entry name" value="Lactamase_B"/>
    <property type="match status" value="1"/>
</dbReference>
<evidence type="ECO:0000313" key="2">
    <source>
        <dbReference type="EMBL" id="MBC5659150.1"/>
    </source>
</evidence>
<accession>A0A923LBI8</accession>
<comment type="caution">
    <text evidence="2">The sequence shown here is derived from an EMBL/GenBank/DDBJ whole genome shotgun (WGS) entry which is preliminary data.</text>
</comment>